<sequence>MVARMVEEGLEMACRTPFTKSSLNISIFPTSSSTNTAGLDSYRQNASLALQGDHVKASPRAFPSYLLRVEALAGQSALLQAIHNLFYEGCFAHT</sequence>
<proteinExistence type="predicted"/>
<name>A0A5B7DHG7_PORTR</name>
<dbReference type="Proteomes" id="UP000324222">
    <property type="component" value="Unassembled WGS sequence"/>
</dbReference>
<accession>A0A5B7DHG7</accession>
<evidence type="ECO:0000313" key="2">
    <source>
        <dbReference type="Proteomes" id="UP000324222"/>
    </source>
</evidence>
<protein>
    <submittedName>
        <fullName evidence="1">Uncharacterized protein</fullName>
    </submittedName>
</protein>
<organism evidence="1 2">
    <name type="scientific">Portunus trituberculatus</name>
    <name type="common">Swimming crab</name>
    <name type="synonym">Neptunus trituberculatus</name>
    <dbReference type="NCBI Taxonomy" id="210409"/>
    <lineage>
        <taxon>Eukaryota</taxon>
        <taxon>Metazoa</taxon>
        <taxon>Ecdysozoa</taxon>
        <taxon>Arthropoda</taxon>
        <taxon>Crustacea</taxon>
        <taxon>Multicrustacea</taxon>
        <taxon>Malacostraca</taxon>
        <taxon>Eumalacostraca</taxon>
        <taxon>Eucarida</taxon>
        <taxon>Decapoda</taxon>
        <taxon>Pleocyemata</taxon>
        <taxon>Brachyura</taxon>
        <taxon>Eubrachyura</taxon>
        <taxon>Portunoidea</taxon>
        <taxon>Portunidae</taxon>
        <taxon>Portuninae</taxon>
        <taxon>Portunus</taxon>
    </lineage>
</organism>
<dbReference type="AlphaFoldDB" id="A0A5B7DHG7"/>
<evidence type="ECO:0000313" key="1">
    <source>
        <dbReference type="EMBL" id="MPC20644.1"/>
    </source>
</evidence>
<dbReference type="EMBL" id="VSRR010000895">
    <property type="protein sequence ID" value="MPC20644.1"/>
    <property type="molecule type" value="Genomic_DNA"/>
</dbReference>
<gene>
    <name evidence="1" type="ORF">E2C01_013596</name>
</gene>
<comment type="caution">
    <text evidence="1">The sequence shown here is derived from an EMBL/GenBank/DDBJ whole genome shotgun (WGS) entry which is preliminary data.</text>
</comment>
<keyword evidence="2" id="KW-1185">Reference proteome</keyword>
<reference evidence="1 2" key="1">
    <citation type="submission" date="2019-05" db="EMBL/GenBank/DDBJ databases">
        <title>Another draft genome of Portunus trituberculatus and its Hox gene families provides insights of decapod evolution.</title>
        <authorList>
            <person name="Jeong J.-H."/>
            <person name="Song I."/>
            <person name="Kim S."/>
            <person name="Choi T."/>
            <person name="Kim D."/>
            <person name="Ryu S."/>
            <person name="Kim W."/>
        </authorList>
    </citation>
    <scope>NUCLEOTIDE SEQUENCE [LARGE SCALE GENOMIC DNA]</scope>
    <source>
        <tissue evidence="1">Muscle</tissue>
    </source>
</reference>